<keyword evidence="3" id="KW-1185">Reference proteome</keyword>
<dbReference type="GO" id="GO:0042602">
    <property type="term" value="F:riboflavin reductase (NADPH) activity"/>
    <property type="evidence" value="ECO:0007669"/>
    <property type="project" value="TreeGrafter"/>
</dbReference>
<organism evidence="2 3">
    <name type="scientific">Streptomyces asoensis</name>
    <dbReference type="NCBI Taxonomy" id="249586"/>
    <lineage>
        <taxon>Bacteria</taxon>
        <taxon>Bacillati</taxon>
        <taxon>Actinomycetota</taxon>
        <taxon>Actinomycetes</taxon>
        <taxon>Kitasatosporales</taxon>
        <taxon>Streptomycetaceae</taxon>
        <taxon>Streptomyces</taxon>
    </lineage>
</organism>
<accession>A0A6M4WTT8</accession>
<dbReference type="GO" id="GO:0004074">
    <property type="term" value="F:biliverdin reductase [NAD(P)H] activity"/>
    <property type="evidence" value="ECO:0007669"/>
    <property type="project" value="TreeGrafter"/>
</dbReference>
<feature type="domain" description="NAD(P)-binding" evidence="1">
    <location>
        <begin position="7"/>
        <end position="206"/>
    </location>
</feature>
<dbReference type="InterPro" id="IPR016040">
    <property type="entry name" value="NAD(P)-bd_dom"/>
</dbReference>
<dbReference type="RefSeq" id="WP_171398558.1">
    <property type="nucleotide sequence ID" value="NZ_CP049838.1"/>
</dbReference>
<evidence type="ECO:0000259" key="1">
    <source>
        <dbReference type="Pfam" id="PF13460"/>
    </source>
</evidence>
<evidence type="ECO:0000313" key="2">
    <source>
        <dbReference type="EMBL" id="QJT03081.1"/>
    </source>
</evidence>
<dbReference type="SUPFAM" id="SSF51735">
    <property type="entry name" value="NAD(P)-binding Rossmann-fold domains"/>
    <property type="match status" value="1"/>
</dbReference>
<dbReference type="AlphaFoldDB" id="A0A6M4WTT8"/>
<dbReference type="Pfam" id="PF13460">
    <property type="entry name" value="NAD_binding_10"/>
    <property type="match status" value="1"/>
</dbReference>
<dbReference type="PANTHER" id="PTHR43355">
    <property type="entry name" value="FLAVIN REDUCTASE (NADPH)"/>
    <property type="match status" value="1"/>
</dbReference>
<dbReference type="PANTHER" id="PTHR43355:SF2">
    <property type="entry name" value="FLAVIN REDUCTASE (NADPH)"/>
    <property type="match status" value="1"/>
</dbReference>
<reference evidence="2" key="1">
    <citation type="submission" date="2020-03" db="EMBL/GenBank/DDBJ databases">
        <title>Molecular networking-based the target discovery of potent antiproliferative macrolactams: 5/6/7/16 polycyclic ansamycins and glycosylated trienomycin from Streptomyces cacaoi subsp. asoensis.</title>
        <authorList>
            <person name="Liu L.-L."/>
        </authorList>
    </citation>
    <scope>NUCLEOTIDE SEQUENCE [LARGE SCALE GENOMIC DNA]</scope>
    <source>
        <strain evidence="2">H2S5</strain>
    </source>
</reference>
<dbReference type="InterPro" id="IPR036291">
    <property type="entry name" value="NAD(P)-bd_dom_sf"/>
</dbReference>
<dbReference type="EMBL" id="CP049838">
    <property type="protein sequence ID" value="QJT03081.1"/>
    <property type="molecule type" value="Genomic_DNA"/>
</dbReference>
<evidence type="ECO:0000313" key="3">
    <source>
        <dbReference type="Proteomes" id="UP000502665"/>
    </source>
</evidence>
<gene>
    <name evidence="2" type="ORF">G9272_24645</name>
</gene>
<dbReference type="Gene3D" id="3.40.50.720">
    <property type="entry name" value="NAD(P)-binding Rossmann-like Domain"/>
    <property type="match status" value="1"/>
</dbReference>
<name>A0A6M4WTT8_9ACTN</name>
<proteinExistence type="predicted"/>
<dbReference type="Proteomes" id="UP000502665">
    <property type="component" value="Chromosome"/>
</dbReference>
<sequence>MRLTVFGATGGTGSQIVRQAADAGHEVTAVVRDASRLPADLRDRIGIVETSALHDAGAVGTTVAGRDAVISAIGTRDLKDPTSVCTDTARVLTTAIGATGGPEGPRLVLASNTAMAPGPGDDPLTRFVVKPVVLAPLLRHMIEDMRRAEQLVRASGVPWTIVRAGRLTDRRSKGGYRRAVDRNVLGGFQITRTDFATALLNTATDPATTDHVISVAN</sequence>
<protein>
    <submittedName>
        <fullName evidence="2">NAD(P)H-binding protein</fullName>
    </submittedName>
</protein>
<dbReference type="InterPro" id="IPR051606">
    <property type="entry name" value="Polyketide_Oxido-like"/>
</dbReference>